<dbReference type="Pfam" id="PF13953">
    <property type="entry name" value="PapC_C"/>
    <property type="match status" value="1"/>
</dbReference>
<dbReference type="NCBIfam" id="NF011812">
    <property type="entry name" value="PRK15284.1"/>
    <property type="match status" value="1"/>
</dbReference>
<dbReference type="Pfam" id="PF00577">
    <property type="entry name" value="Usher"/>
    <property type="match status" value="1"/>
</dbReference>
<gene>
    <name evidence="13" type="ORF">JI723_17250</name>
</gene>
<protein>
    <submittedName>
        <fullName evidence="13">Outer membrane usher protein</fullName>
    </submittedName>
</protein>
<evidence type="ECO:0000256" key="2">
    <source>
        <dbReference type="ARBA" id="ARBA00008064"/>
    </source>
</evidence>
<accession>A0ABX7ADF0</accession>
<dbReference type="RefSeq" id="WP_404826920.1">
    <property type="nucleotide sequence ID" value="NZ_CP067099.1"/>
</dbReference>
<dbReference type="InterPro" id="IPR025949">
    <property type="entry name" value="PapC-like_C"/>
</dbReference>
<evidence type="ECO:0000256" key="9">
    <source>
        <dbReference type="RuleBase" id="RU003884"/>
    </source>
</evidence>
<keyword evidence="7 9" id="KW-0472">Membrane</keyword>
<dbReference type="Proteomes" id="UP000596157">
    <property type="component" value="Chromosome"/>
</dbReference>
<evidence type="ECO:0000256" key="5">
    <source>
        <dbReference type="ARBA" id="ARBA00022692"/>
    </source>
</evidence>
<dbReference type="InterPro" id="IPR037224">
    <property type="entry name" value="PapC_N_sf"/>
</dbReference>
<comment type="subcellular location">
    <subcellularLocation>
        <location evidence="1 9">Cell outer membrane</location>
        <topology evidence="1 9">Multi-pass membrane protein</topology>
    </subcellularLocation>
</comment>
<sequence>MSRTYHQPCAVYLAVMTALMPYSSPLMAADVVQFNTELLDLNDKKNIDLGQFSRAGYIMPGSYPLKIQLNQETLPEQKVTFYPSATDANESQACLTGDIVSQLGLKDEVIKDLTWWHDGSCVDLASIPGAEARGDLSTSTLYLSVPQAYLEYRTATWDPPSLWDEGIPGILLDYNVTARTNRPHKKGHNTYALNGNGVVGANAGAWRLRADWQSRLNHATGSGDPVNTDFQWSRFYAYRAIPQMRAKLTLGEDYLNSDLFDSFRFTGGSLRSDLNMLPPNLRGYAPEISGVATTNATVIVSQQGRILYQTQVAAGPFRIQDLSDATSGKLDVRVEEQDGTVQEFQVDTATIPYLTRPGAVRYKLSLGKPSTFDHRSSGDVFATGEFSWGISNGWSLFGGSLNSQDYNAFAAGIGRDLLAFGAISFDVTQSIARLPGEDRLSGGSYRVNYSKRFDDYDSQVQFAGYRFSERDFMSMSDYLNAKESGERRGGSKEMYTISLNKNFRDIGLSTYVNYSHQTYWDRPDSDRYNLMLTKTMDFGSVKNVNVSLSAYRNVYNETHDDGAYLSLSVPWGNGANIGYSIASNNNDVTNRATYYDRIDSQTSYQFSAGSARQGGTGSAYITHQGSNARLTANASYTHNGYTAFGLGAQGGFTFTPEGIDMHRVSTMGGTRLLIDTDGISDIPVKGRGAVVNSNAFGKAVVPDVNSYYRNKVKIDLNKLPDNAEVTDSVVQATLTEGAIGYRKFEVLSGRKMMVAVRLADGSFPPFGAQIRNARGQDTGIMNDNGQAYVSGINPNEIMVVQWVGEDQCQLQFPAQFDTLSANLLLQCEPITSRPPSFDKVKE</sequence>
<reference evidence="14" key="1">
    <citation type="submission" date="2021-01" db="EMBL/GenBank/DDBJ databases">
        <title>Providencia vermicola LLDRA6, a soil-borne Mn(II)-oxidizing bacterium, exploits a strategy of superoxide production coupled to hydrogen peroxide consumption to generate Mn oxides, as revealed by transcriptional up-regulation of genes for phenylacetic acid catabolism.</title>
        <authorList>
            <person name="Chen S."/>
            <person name="Ding Z."/>
            <person name="Chen J."/>
            <person name="Luo J."/>
            <person name="Ruan X."/>
            <person name="Li Z."/>
            <person name="Liao F."/>
            <person name="He J."/>
            <person name="Li D."/>
        </authorList>
    </citation>
    <scope>NUCLEOTIDE SEQUENCE [LARGE SCALE GENOMIC DNA]</scope>
    <source>
        <strain evidence="14">LLDRA6</strain>
    </source>
</reference>
<dbReference type="InterPro" id="IPR000015">
    <property type="entry name" value="Fimb_usher"/>
</dbReference>
<keyword evidence="4" id="KW-1134">Transmembrane beta strand</keyword>
<dbReference type="EMBL" id="CP067099">
    <property type="protein sequence ID" value="QQO61961.1"/>
    <property type="molecule type" value="Genomic_DNA"/>
</dbReference>
<evidence type="ECO:0000256" key="4">
    <source>
        <dbReference type="ARBA" id="ARBA00022452"/>
    </source>
</evidence>
<dbReference type="Pfam" id="PF13954">
    <property type="entry name" value="PapC_N"/>
    <property type="match status" value="1"/>
</dbReference>
<name>A0ABX7ADF0_9GAMM</name>
<dbReference type="Gene3D" id="3.10.20.410">
    <property type="match status" value="1"/>
</dbReference>
<evidence type="ECO:0000256" key="6">
    <source>
        <dbReference type="ARBA" id="ARBA00022729"/>
    </source>
</evidence>
<keyword evidence="3 9" id="KW-0813">Transport</keyword>
<dbReference type="InterPro" id="IPR042186">
    <property type="entry name" value="FimD_plug_dom"/>
</dbReference>
<evidence type="ECO:0000256" key="7">
    <source>
        <dbReference type="ARBA" id="ARBA00023136"/>
    </source>
</evidence>
<evidence type="ECO:0000313" key="13">
    <source>
        <dbReference type="EMBL" id="QQO61961.1"/>
    </source>
</evidence>
<evidence type="ECO:0000256" key="3">
    <source>
        <dbReference type="ARBA" id="ARBA00022448"/>
    </source>
</evidence>
<feature type="domain" description="PapC N-terminal" evidence="12">
    <location>
        <begin position="33"/>
        <end position="177"/>
    </location>
</feature>
<dbReference type="Gene3D" id="2.60.40.2610">
    <property type="entry name" value="Outer membrane usher protein FimD, plug domain"/>
    <property type="match status" value="1"/>
</dbReference>
<evidence type="ECO:0000256" key="10">
    <source>
        <dbReference type="SAM" id="SignalP"/>
    </source>
</evidence>
<organism evidence="13 14">
    <name type="scientific">Providencia manganoxydans</name>
    <dbReference type="NCBI Taxonomy" id="2923283"/>
    <lineage>
        <taxon>Bacteria</taxon>
        <taxon>Pseudomonadati</taxon>
        <taxon>Pseudomonadota</taxon>
        <taxon>Gammaproteobacteria</taxon>
        <taxon>Enterobacterales</taxon>
        <taxon>Morganellaceae</taxon>
        <taxon>Providencia</taxon>
    </lineage>
</organism>
<keyword evidence="6 10" id="KW-0732">Signal</keyword>
<dbReference type="InterPro" id="IPR043142">
    <property type="entry name" value="PapC-like_C_sf"/>
</dbReference>
<feature type="domain" description="PapC-like C-terminal" evidence="11">
    <location>
        <begin position="754"/>
        <end position="812"/>
    </location>
</feature>
<dbReference type="Gene3D" id="2.60.40.2070">
    <property type="match status" value="1"/>
</dbReference>
<keyword evidence="9" id="KW-1029">Fimbrium biogenesis</keyword>
<comment type="similarity">
    <text evidence="2 9">Belongs to the fimbrial export usher family.</text>
</comment>
<proteinExistence type="inferred from homology"/>
<dbReference type="Gene3D" id="2.60.40.3110">
    <property type="match status" value="1"/>
</dbReference>
<dbReference type="PANTHER" id="PTHR30451:SF10">
    <property type="entry name" value="OUTER MEMBRANE USHER PROTEIN YFCU-RELATED"/>
    <property type="match status" value="1"/>
</dbReference>
<feature type="chain" id="PRO_5046208611" evidence="10">
    <location>
        <begin position="29"/>
        <end position="842"/>
    </location>
</feature>
<keyword evidence="14" id="KW-1185">Reference proteome</keyword>
<feature type="signal peptide" evidence="10">
    <location>
        <begin position="1"/>
        <end position="28"/>
    </location>
</feature>
<dbReference type="PROSITE" id="PS01151">
    <property type="entry name" value="FIMBRIAL_USHER"/>
    <property type="match status" value="1"/>
</dbReference>
<evidence type="ECO:0000259" key="12">
    <source>
        <dbReference type="Pfam" id="PF13954"/>
    </source>
</evidence>
<evidence type="ECO:0000313" key="14">
    <source>
        <dbReference type="Proteomes" id="UP000596157"/>
    </source>
</evidence>
<evidence type="ECO:0000256" key="1">
    <source>
        <dbReference type="ARBA" id="ARBA00004571"/>
    </source>
</evidence>
<evidence type="ECO:0000256" key="8">
    <source>
        <dbReference type="ARBA" id="ARBA00023237"/>
    </source>
</evidence>
<keyword evidence="8 9" id="KW-0998">Cell outer membrane</keyword>
<dbReference type="GeneID" id="92280501"/>
<keyword evidence="5 9" id="KW-0812">Transmembrane</keyword>
<dbReference type="PANTHER" id="PTHR30451">
    <property type="entry name" value="OUTER MEMBRANE USHER PROTEIN"/>
    <property type="match status" value="1"/>
</dbReference>
<dbReference type="InterPro" id="IPR018030">
    <property type="entry name" value="Fimbrial_membr_usher_CS"/>
</dbReference>
<dbReference type="InterPro" id="IPR025885">
    <property type="entry name" value="PapC_N"/>
</dbReference>
<evidence type="ECO:0000259" key="11">
    <source>
        <dbReference type="Pfam" id="PF13953"/>
    </source>
</evidence>
<dbReference type="SUPFAM" id="SSF141729">
    <property type="entry name" value="FimD N-terminal domain-like"/>
    <property type="match status" value="1"/>
</dbReference>